<proteinExistence type="predicted"/>
<dbReference type="SUPFAM" id="SSF53448">
    <property type="entry name" value="Nucleotide-diphospho-sugar transferases"/>
    <property type="match status" value="1"/>
</dbReference>
<reference evidence="2" key="1">
    <citation type="submission" date="2022-10" db="EMBL/GenBank/DDBJ databases">
        <title>Comparative genomic analysis of Cohnella hashimotonis sp. nov., isolated from the International Space Station.</title>
        <authorList>
            <person name="Simpson A."/>
            <person name="Venkateswaran K."/>
        </authorList>
    </citation>
    <scope>NUCLEOTIDE SEQUENCE</scope>
    <source>
        <strain evidence="2">DSM 28161</strain>
    </source>
</reference>
<dbReference type="InterPro" id="IPR050834">
    <property type="entry name" value="Glycosyltransf_2"/>
</dbReference>
<dbReference type="AlphaFoldDB" id="A0A9X4QVU0"/>
<name>A0A9X4QVU0_9BACL</name>
<keyword evidence="3" id="KW-1185">Reference proteome</keyword>
<dbReference type="Proteomes" id="UP001153404">
    <property type="component" value="Unassembled WGS sequence"/>
</dbReference>
<dbReference type="InterPro" id="IPR001173">
    <property type="entry name" value="Glyco_trans_2-like"/>
</dbReference>
<dbReference type="PANTHER" id="PTHR43685:SF2">
    <property type="entry name" value="GLYCOSYLTRANSFERASE 2-LIKE DOMAIN-CONTAINING PROTEIN"/>
    <property type="match status" value="1"/>
</dbReference>
<evidence type="ECO:0000313" key="3">
    <source>
        <dbReference type="Proteomes" id="UP001153404"/>
    </source>
</evidence>
<dbReference type="Pfam" id="PF00535">
    <property type="entry name" value="Glycos_transf_2"/>
    <property type="match status" value="1"/>
</dbReference>
<evidence type="ECO:0000313" key="2">
    <source>
        <dbReference type="EMBL" id="MDG0811812.1"/>
    </source>
</evidence>
<evidence type="ECO:0000259" key="1">
    <source>
        <dbReference type="Pfam" id="PF00535"/>
    </source>
</evidence>
<dbReference type="InterPro" id="IPR029044">
    <property type="entry name" value="Nucleotide-diphossugar_trans"/>
</dbReference>
<accession>A0A9X4QVU0</accession>
<sequence length="122" mass="13535">MKYFRSLNPDADSRASGKYITGLVSVVIPCFNHGSWLQQTLDSIHASTYPSIEILIVNDGSTDEKTIATLKEIEEKGFKVIHQNNGGLSQARNTGVHHAKGEFILPLDADDLIHPDYIKKSR</sequence>
<comment type="caution">
    <text evidence="2">The sequence shown here is derived from an EMBL/GenBank/DDBJ whole genome shotgun (WGS) entry which is preliminary data.</text>
</comment>
<protein>
    <submittedName>
        <fullName evidence="2">Glycosyltransferase family 2 protein</fullName>
    </submittedName>
</protein>
<dbReference type="CDD" id="cd00761">
    <property type="entry name" value="Glyco_tranf_GTA_type"/>
    <property type="match status" value="1"/>
</dbReference>
<dbReference type="Gene3D" id="3.90.550.10">
    <property type="entry name" value="Spore Coat Polysaccharide Biosynthesis Protein SpsA, Chain A"/>
    <property type="match status" value="1"/>
</dbReference>
<dbReference type="PANTHER" id="PTHR43685">
    <property type="entry name" value="GLYCOSYLTRANSFERASE"/>
    <property type="match status" value="1"/>
</dbReference>
<feature type="domain" description="Glycosyltransferase 2-like" evidence="1">
    <location>
        <begin position="25"/>
        <end position="120"/>
    </location>
</feature>
<organism evidence="2 3">
    <name type="scientific">Cohnella rhizosphaerae</name>
    <dbReference type="NCBI Taxonomy" id="1457232"/>
    <lineage>
        <taxon>Bacteria</taxon>
        <taxon>Bacillati</taxon>
        <taxon>Bacillota</taxon>
        <taxon>Bacilli</taxon>
        <taxon>Bacillales</taxon>
        <taxon>Paenibacillaceae</taxon>
        <taxon>Cohnella</taxon>
    </lineage>
</organism>
<gene>
    <name evidence="2" type="ORF">OMP40_22380</name>
</gene>
<dbReference type="EMBL" id="JAPDIA010000007">
    <property type="protein sequence ID" value="MDG0811812.1"/>
    <property type="molecule type" value="Genomic_DNA"/>
</dbReference>